<comment type="caution">
    <text evidence="5">The sequence shown here is derived from an EMBL/GenBank/DDBJ whole genome shotgun (WGS) entry which is preliminary data.</text>
</comment>
<dbReference type="RefSeq" id="WP_346062377.1">
    <property type="nucleotide sequence ID" value="NZ_BAAADR010000010.1"/>
</dbReference>
<dbReference type="InterPro" id="IPR015797">
    <property type="entry name" value="NUDIX_hydrolase-like_dom_sf"/>
</dbReference>
<evidence type="ECO:0000256" key="2">
    <source>
        <dbReference type="ARBA" id="ARBA00022801"/>
    </source>
</evidence>
<dbReference type="GO" id="GO:0016787">
    <property type="term" value="F:hydrolase activity"/>
    <property type="evidence" value="ECO:0007669"/>
    <property type="project" value="UniProtKB-KW"/>
</dbReference>
<name>A0ABW2EZ85_9GAMM</name>
<dbReference type="Pfam" id="PF00293">
    <property type="entry name" value="NUDIX"/>
    <property type="match status" value="1"/>
</dbReference>
<accession>A0ABW2EZ85</accession>
<dbReference type="InterPro" id="IPR020476">
    <property type="entry name" value="Nudix_hydrolase"/>
</dbReference>
<dbReference type="InterPro" id="IPR000086">
    <property type="entry name" value="NUDIX_hydrolase_dom"/>
</dbReference>
<dbReference type="Proteomes" id="UP001596411">
    <property type="component" value="Unassembled WGS sequence"/>
</dbReference>
<keyword evidence="6" id="KW-1185">Reference proteome</keyword>
<dbReference type="CDD" id="cd04673">
    <property type="entry name" value="NUDIX_ADPRase"/>
    <property type="match status" value="1"/>
</dbReference>
<dbReference type="SUPFAM" id="SSF55811">
    <property type="entry name" value="Nudix"/>
    <property type="match status" value="1"/>
</dbReference>
<dbReference type="PROSITE" id="PS51462">
    <property type="entry name" value="NUDIX"/>
    <property type="match status" value="1"/>
</dbReference>
<evidence type="ECO:0000313" key="6">
    <source>
        <dbReference type="Proteomes" id="UP001596411"/>
    </source>
</evidence>
<dbReference type="PANTHER" id="PTHR43736">
    <property type="entry name" value="ADP-RIBOSE PYROPHOSPHATASE"/>
    <property type="match status" value="1"/>
</dbReference>
<comment type="similarity">
    <text evidence="3">Belongs to the Nudix hydrolase family.</text>
</comment>
<organism evidence="5 6">
    <name type="scientific">Halomonas salifodinae</name>
    <dbReference type="NCBI Taxonomy" id="438745"/>
    <lineage>
        <taxon>Bacteria</taxon>
        <taxon>Pseudomonadati</taxon>
        <taxon>Pseudomonadota</taxon>
        <taxon>Gammaproteobacteria</taxon>
        <taxon>Oceanospirillales</taxon>
        <taxon>Halomonadaceae</taxon>
        <taxon>Halomonas</taxon>
    </lineage>
</organism>
<dbReference type="PRINTS" id="PR00502">
    <property type="entry name" value="NUDIXFAMILY"/>
</dbReference>
<feature type="domain" description="Nudix hydrolase" evidence="4">
    <location>
        <begin position="5"/>
        <end position="132"/>
    </location>
</feature>
<gene>
    <name evidence="5" type="ORF">ACFQH5_10400</name>
</gene>
<dbReference type="Gene3D" id="3.90.79.10">
    <property type="entry name" value="Nucleoside Triphosphate Pyrophosphohydrolase"/>
    <property type="match status" value="1"/>
</dbReference>
<comment type="cofactor">
    <cofactor evidence="1">
        <name>Mg(2+)</name>
        <dbReference type="ChEBI" id="CHEBI:18420"/>
    </cofactor>
</comment>
<reference evidence="6" key="1">
    <citation type="journal article" date="2019" name="Int. J. Syst. Evol. Microbiol.">
        <title>The Global Catalogue of Microorganisms (GCM) 10K type strain sequencing project: providing services to taxonomists for standard genome sequencing and annotation.</title>
        <authorList>
            <consortium name="The Broad Institute Genomics Platform"/>
            <consortium name="The Broad Institute Genome Sequencing Center for Infectious Disease"/>
            <person name="Wu L."/>
            <person name="Ma J."/>
        </authorList>
    </citation>
    <scope>NUCLEOTIDE SEQUENCE [LARGE SCALE GENOMIC DNA]</scope>
    <source>
        <strain evidence="6">CGMCC 1.13666</strain>
    </source>
</reference>
<evidence type="ECO:0000256" key="3">
    <source>
        <dbReference type="RuleBase" id="RU003476"/>
    </source>
</evidence>
<dbReference type="EMBL" id="JBHSZP010000016">
    <property type="protein sequence ID" value="MFC7089952.1"/>
    <property type="molecule type" value="Genomic_DNA"/>
</dbReference>
<evidence type="ECO:0000313" key="5">
    <source>
        <dbReference type="EMBL" id="MFC7089952.1"/>
    </source>
</evidence>
<sequence length="136" mass="14807">MGEEGVRVGVAALVIRDDRCLLVQRGREPNAGRWALPGGKLHWGEGLAEGALRELREETGVEAEPLGVADIAEIREPGHHYVLITQACRWRRGEGMAGDDARALGWFSEAELETLGEAVVPGVRALVERWLCASVE</sequence>
<dbReference type="InterPro" id="IPR020084">
    <property type="entry name" value="NUDIX_hydrolase_CS"/>
</dbReference>
<protein>
    <submittedName>
        <fullName evidence="5">NUDIX hydrolase</fullName>
    </submittedName>
</protein>
<proteinExistence type="inferred from homology"/>
<evidence type="ECO:0000256" key="1">
    <source>
        <dbReference type="ARBA" id="ARBA00001946"/>
    </source>
</evidence>
<dbReference type="PROSITE" id="PS00893">
    <property type="entry name" value="NUDIX_BOX"/>
    <property type="match status" value="1"/>
</dbReference>
<keyword evidence="2 3" id="KW-0378">Hydrolase</keyword>
<dbReference type="PANTHER" id="PTHR43736:SF1">
    <property type="entry name" value="DIHYDRONEOPTERIN TRIPHOSPHATE DIPHOSPHATASE"/>
    <property type="match status" value="1"/>
</dbReference>
<evidence type="ECO:0000259" key="4">
    <source>
        <dbReference type="PROSITE" id="PS51462"/>
    </source>
</evidence>